<dbReference type="GO" id="GO:0020037">
    <property type="term" value="F:heme binding"/>
    <property type="evidence" value="ECO:0007669"/>
    <property type="project" value="InterPro"/>
</dbReference>
<dbReference type="PANTHER" id="PTHR38034">
    <property type="entry name" value="INNER MEMBRANE PROTEIN YPJD"/>
    <property type="match status" value="1"/>
</dbReference>
<dbReference type="GO" id="GO:0017004">
    <property type="term" value="P:cytochrome complex assembly"/>
    <property type="evidence" value="ECO:0007669"/>
    <property type="project" value="InterPro"/>
</dbReference>
<gene>
    <name evidence="3" type="ORF">GCM10010982_39460</name>
</gene>
<evidence type="ECO:0000256" key="1">
    <source>
        <dbReference type="SAM" id="Phobius"/>
    </source>
</evidence>
<reference evidence="3" key="1">
    <citation type="journal article" date="2014" name="Int. J. Syst. Evol. Microbiol.">
        <title>Complete genome sequence of Corynebacterium casei LMG S-19264T (=DSM 44701T), isolated from a smear-ripened cheese.</title>
        <authorList>
            <consortium name="US DOE Joint Genome Institute (JGI-PGF)"/>
            <person name="Walter F."/>
            <person name="Albersmeier A."/>
            <person name="Kalinowski J."/>
            <person name="Ruckert C."/>
        </authorList>
    </citation>
    <scope>NUCLEOTIDE SEQUENCE</scope>
    <source>
        <strain evidence="3">CGMCC 1.7086</strain>
    </source>
</reference>
<feature type="transmembrane region" description="Helical" evidence="1">
    <location>
        <begin position="32"/>
        <end position="50"/>
    </location>
</feature>
<dbReference type="GO" id="GO:0005886">
    <property type="term" value="C:plasma membrane"/>
    <property type="evidence" value="ECO:0007669"/>
    <property type="project" value="TreeGrafter"/>
</dbReference>
<proteinExistence type="predicted"/>
<evidence type="ECO:0000259" key="2">
    <source>
        <dbReference type="Pfam" id="PF01578"/>
    </source>
</evidence>
<feature type="transmembrane region" description="Helical" evidence="1">
    <location>
        <begin position="89"/>
        <end position="108"/>
    </location>
</feature>
<accession>A0A917Z5N5</accession>
<protein>
    <submittedName>
        <fullName evidence="3">Inner membrane protein YpjD</fullName>
    </submittedName>
</protein>
<evidence type="ECO:0000313" key="3">
    <source>
        <dbReference type="EMBL" id="GGO75094.1"/>
    </source>
</evidence>
<dbReference type="AlphaFoldDB" id="A0A917Z5N5"/>
<keyword evidence="4" id="KW-1185">Reference proteome</keyword>
<dbReference type="EMBL" id="BMLS01000009">
    <property type="protein sequence ID" value="GGO75094.1"/>
    <property type="molecule type" value="Genomic_DNA"/>
</dbReference>
<feature type="transmembrane region" description="Helical" evidence="1">
    <location>
        <begin position="174"/>
        <end position="197"/>
    </location>
</feature>
<keyword evidence="1" id="KW-0472">Membrane</keyword>
<comment type="caution">
    <text evidence="3">The sequence shown here is derived from an EMBL/GenBank/DDBJ whole genome shotgun (WGS) entry which is preliminary data.</text>
</comment>
<feature type="transmembrane region" description="Helical" evidence="1">
    <location>
        <begin position="209"/>
        <end position="229"/>
    </location>
</feature>
<sequence length="264" mass="29171">MFLLGLAVTLLYLGAAVHIASRLFHHEGPRHKFSAALGSIAVILHFWLLTGDIFSQPGQNMSILNVASLIAWMITLAMTIASFSLPNAILLPVVYGFASLTVLLNLFVPDTHLMHIEMRPGLIAHITLALFSYGCLMIGMLYALQLAFINFQLKRKQLSLLHSSLPPLMIVEQILFKLLLVGTVLLTLSLISGFVFLNDMFAQHQVHKTVLSSLAWLVFVVLLAGHYRLGWRGRPVVIATLIGALLLTLAYFGSRFVKEVLLGM</sequence>
<name>A0A917Z5N5_9ALTE</name>
<dbReference type="PANTHER" id="PTHR38034:SF1">
    <property type="entry name" value="INNER MEMBRANE PROTEIN YPJD"/>
    <property type="match status" value="1"/>
</dbReference>
<keyword evidence="1" id="KW-1133">Transmembrane helix</keyword>
<feature type="transmembrane region" description="Helical" evidence="1">
    <location>
        <begin position="235"/>
        <end position="254"/>
    </location>
</feature>
<keyword evidence="1" id="KW-0812">Transmembrane</keyword>
<evidence type="ECO:0000313" key="4">
    <source>
        <dbReference type="Proteomes" id="UP000606935"/>
    </source>
</evidence>
<reference evidence="3" key="2">
    <citation type="submission" date="2020-09" db="EMBL/GenBank/DDBJ databases">
        <authorList>
            <person name="Sun Q."/>
            <person name="Zhou Y."/>
        </authorList>
    </citation>
    <scope>NUCLEOTIDE SEQUENCE</scope>
    <source>
        <strain evidence="3">CGMCC 1.7086</strain>
    </source>
</reference>
<dbReference type="InterPro" id="IPR002541">
    <property type="entry name" value="Cyt_c_assembly"/>
</dbReference>
<dbReference type="Pfam" id="PF01578">
    <property type="entry name" value="Cytochrom_C_asm"/>
    <property type="match status" value="1"/>
</dbReference>
<feature type="domain" description="Cytochrome c assembly protein" evidence="2">
    <location>
        <begin position="36"/>
        <end position="261"/>
    </location>
</feature>
<organism evidence="3 4">
    <name type="scientific">Bowmanella pacifica</name>
    <dbReference type="NCBI Taxonomy" id="502051"/>
    <lineage>
        <taxon>Bacteria</taxon>
        <taxon>Pseudomonadati</taxon>
        <taxon>Pseudomonadota</taxon>
        <taxon>Gammaproteobacteria</taxon>
        <taxon>Alteromonadales</taxon>
        <taxon>Alteromonadaceae</taxon>
        <taxon>Bowmanella</taxon>
    </lineage>
</organism>
<dbReference type="Proteomes" id="UP000606935">
    <property type="component" value="Unassembled WGS sequence"/>
</dbReference>
<feature type="transmembrane region" description="Helical" evidence="1">
    <location>
        <begin position="62"/>
        <end position="83"/>
    </location>
</feature>
<dbReference type="RefSeq" id="WP_188699200.1">
    <property type="nucleotide sequence ID" value="NZ_BMLS01000009.1"/>
</dbReference>
<feature type="transmembrane region" description="Helical" evidence="1">
    <location>
        <begin position="120"/>
        <end position="144"/>
    </location>
</feature>
<dbReference type="InterPro" id="IPR052372">
    <property type="entry name" value="YpjD/HemX"/>
</dbReference>